<evidence type="ECO:0000259" key="3">
    <source>
        <dbReference type="Pfam" id="PF01478"/>
    </source>
</evidence>
<comment type="similarity">
    <text evidence="1">Belongs to the peptidase A24 family.</text>
</comment>
<feature type="transmembrane region" description="Helical" evidence="2">
    <location>
        <begin position="33"/>
        <end position="51"/>
    </location>
</feature>
<organism evidence="4 5">
    <name type="scientific">Paenibacillus sambharensis</name>
    <dbReference type="NCBI Taxonomy" id="1803190"/>
    <lineage>
        <taxon>Bacteria</taxon>
        <taxon>Bacillati</taxon>
        <taxon>Bacillota</taxon>
        <taxon>Bacilli</taxon>
        <taxon>Bacillales</taxon>
        <taxon>Paenibacillaceae</taxon>
        <taxon>Paenibacillus</taxon>
    </lineage>
</organism>
<dbReference type="InterPro" id="IPR000045">
    <property type="entry name" value="Prepilin_IV_endopep_pep"/>
</dbReference>
<proteinExistence type="inferred from homology"/>
<evidence type="ECO:0000313" key="4">
    <source>
        <dbReference type="EMBL" id="PZD94945.1"/>
    </source>
</evidence>
<comment type="caution">
    <text evidence="4">The sequence shown here is derived from an EMBL/GenBank/DDBJ whole genome shotgun (WGS) entry which is preliminary data.</text>
</comment>
<dbReference type="GO" id="GO:0006465">
    <property type="term" value="P:signal peptide processing"/>
    <property type="evidence" value="ECO:0007669"/>
    <property type="project" value="TreeGrafter"/>
</dbReference>
<keyword evidence="2" id="KW-1133">Transmembrane helix</keyword>
<dbReference type="Proteomes" id="UP000249522">
    <property type="component" value="Unassembled WGS sequence"/>
</dbReference>
<dbReference type="EMBL" id="QKRB01000046">
    <property type="protein sequence ID" value="PZD94945.1"/>
    <property type="molecule type" value="Genomic_DNA"/>
</dbReference>
<accession>A0A2W1LJ57</accession>
<evidence type="ECO:0000256" key="1">
    <source>
        <dbReference type="ARBA" id="ARBA00005801"/>
    </source>
</evidence>
<evidence type="ECO:0000256" key="2">
    <source>
        <dbReference type="SAM" id="Phobius"/>
    </source>
</evidence>
<keyword evidence="5" id="KW-1185">Reference proteome</keyword>
<evidence type="ECO:0000313" key="5">
    <source>
        <dbReference type="Proteomes" id="UP000249522"/>
    </source>
</evidence>
<dbReference type="Pfam" id="PF01478">
    <property type="entry name" value="Peptidase_A24"/>
    <property type="match status" value="1"/>
</dbReference>
<dbReference type="GO" id="GO:0005886">
    <property type="term" value="C:plasma membrane"/>
    <property type="evidence" value="ECO:0007669"/>
    <property type="project" value="TreeGrafter"/>
</dbReference>
<feature type="transmembrane region" description="Helical" evidence="2">
    <location>
        <begin position="58"/>
        <end position="79"/>
    </location>
</feature>
<dbReference type="InterPro" id="IPR050882">
    <property type="entry name" value="Prepilin_peptidase/N-MTase"/>
</dbReference>
<feature type="domain" description="Prepilin type IV endopeptidase peptidase" evidence="3">
    <location>
        <begin position="17"/>
        <end position="115"/>
    </location>
</feature>
<gene>
    <name evidence="4" type="ORF">DNH61_14980</name>
</gene>
<dbReference type="OrthoDB" id="5508079at2"/>
<dbReference type="Gene3D" id="1.20.120.1220">
    <property type="match status" value="1"/>
</dbReference>
<sequence length="182" mass="18926">MAVMVLMIAWWSAAGAAVLLAAAFITDIRSMTIPNWLTVPCCAAGLLAHLAAGGWLGLGSALLGVSVGFALMYVLYVFGGVGAGDVKLFSALGAWTGVAGVWGVTMYSILFAGAAGFIILVWKKARRGKPLNGQLRLAGIHLKLLDGFNNLNGPAAAEEKVTIRFPFMLAVLPGAAVFWFAG</sequence>
<dbReference type="GO" id="GO:0004190">
    <property type="term" value="F:aspartic-type endopeptidase activity"/>
    <property type="evidence" value="ECO:0007669"/>
    <property type="project" value="InterPro"/>
</dbReference>
<dbReference type="PANTHER" id="PTHR30487:SF0">
    <property type="entry name" value="PREPILIN LEADER PEPTIDASE_N-METHYLTRANSFERASE-RELATED"/>
    <property type="match status" value="1"/>
</dbReference>
<feature type="transmembrane region" description="Helical" evidence="2">
    <location>
        <begin position="99"/>
        <end position="122"/>
    </location>
</feature>
<dbReference type="AlphaFoldDB" id="A0A2W1LJ57"/>
<feature type="transmembrane region" description="Helical" evidence="2">
    <location>
        <begin position="161"/>
        <end position="181"/>
    </location>
</feature>
<protein>
    <submittedName>
        <fullName evidence="4">Prepilin peptidase</fullName>
    </submittedName>
</protein>
<keyword evidence="2" id="KW-0812">Transmembrane</keyword>
<name>A0A2W1LJ57_9BACL</name>
<keyword evidence="2" id="KW-0472">Membrane</keyword>
<dbReference type="PANTHER" id="PTHR30487">
    <property type="entry name" value="TYPE 4 PREPILIN-LIKE PROTEINS LEADER PEPTIDE-PROCESSING ENZYME"/>
    <property type="match status" value="1"/>
</dbReference>
<reference evidence="4 5" key="1">
    <citation type="submission" date="2018-06" db="EMBL/GenBank/DDBJ databases">
        <title>Paenibacillus imtechensis sp. nov.</title>
        <authorList>
            <person name="Pinnaka A.K."/>
            <person name="Singh H."/>
            <person name="Kaur M."/>
        </authorList>
    </citation>
    <scope>NUCLEOTIDE SEQUENCE [LARGE SCALE GENOMIC DNA]</scope>
    <source>
        <strain evidence="4 5">SMB1</strain>
    </source>
</reference>